<evidence type="ECO:0000313" key="1">
    <source>
        <dbReference type="EMBL" id="KAI6089493.1"/>
    </source>
</evidence>
<accession>A0ACC0DA01</accession>
<sequence length="810" mass="87342">MVRESQDTQRPGTPRPRSGANTSRHSRGTSDGGSISSSKGSVFSKVMSSFRHKHHDDKQKADGQAKQQEEDGDWISNYKITHRPDRPRVDKRTVRERTSTEYMAELLRIQARSQQHYEVNHPGGRSMDKRLTPPSSPPPLVPPHQQQLVHVQAAATSDYSSPRSPRMGSPSPLSYSPSTTFTRHQRSPSGDQYPTTMMRGHQRMPSEPMSPDAMTIQVYRGSLIDRSASCPQPAEHNQVQLLPQKTYNPNESYAKRTIAMRDSGYAGRKGSSSSASTSTTDSHSVHRKAPSTNLHSTATATAAAATTFVSQPLTSSPTSYTSPTFTFAPPPQRAVRSLSPRNNNIPPANLPAISPKTCVMPGCRAPLLSALDCEQNVCGPCRKEYRQSTFDAGMSIARPPPPPPLSARAPLTSNLETLRALVGTAGLDGTFDTVKYGNGNGNRDGDGGDTRVTAVERGPLAPLVNKSTSNFQSSVAFKLQPAPPGRKRRQRVQQKAGSGSSSGSGGGTSRPPQPPVSAWSDSTLGSQTTHSHIYSSDSGSGSQHVAYQDRRLYRSSRKISDGLPKQPSPVEESSREEAAAEAEVEGKGAQYGFYLTESPRSSTVIRSNDNSNNDNAENENRRNSSDSWTSASPPKSLDSKDSDASLSPLSEPLESPKLHISPLRPTRYVPPGSEKTQKRSHSDGSAAASSSHRGSALPQPLRLAPAAPITRSANKAAGTSSNTIPAGSIRVLSRLPPPPSPLPSPPLARRPGRDTLLYQAIDDIIDSYAGVADDEFRASGVERWRADAIAASPLIYEDPEDVEMRKKGFF</sequence>
<comment type="caution">
    <text evidence="1">The sequence shown here is derived from an EMBL/GenBank/DDBJ whole genome shotgun (WGS) entry which is preliminary data.</text>
</comment>
<reference evidence="1 2" key="1">
    <citation type="journal article" date="2022" name="New Phytol.">
        <title>Ecological generalism drives hyperdiversity of secondary metabolite gene clusters in xylarialean endophytes.</title>
        <authorList>
            <person name="Franco M.E.E."/>
            <person name="Wisecaver J.H."/>
            <person name="Arnold A.E."/>
            <person name="Ju Y.M."/>
            <person name="Slot J.C."/>
            <person name="Ahrendt S."/>
            <person name="Moore L.P."/>
            <person name="Eastman K.E."/>
            <person name="Scott K."/>
            <person name="Konkel Z."/>
            <person name="Mondo S.J."/>
            <person name="Kuo A."/>
            <person name="Hayes R.D."/>
            <person name="Haridas S."/>
            <person name="Andreopoulos B."/>
            <person name="Riley R."/>
            <person name="LaButti K."/>
            <person name="Pangilinan J."/>
            <person name="Lipzen A."/>
            <person name="Amirebrahimi M."/>
            <person name="Yan J."/>
            <person name="Adam C."/>
            <person name="Keymanesh K."/>
            <person name="Ng V."/>
            <person name="Louie K."/>
            <person name="Northen T."/>
            <person name="Drula E."/>
            <person name="Henrissat B."/>
            <person name="Hsieh H.M."/>
            <person name="Youens-Clark K."/>
            <person name="Lutzoni F."/>
            <person name="Miadlikowska J."/>
            <person name="Eastwood D.C."/>
            <person name="Hamelin R.C."/>
            <person name="Grigoriev I.V."/>
            <person name="U'Ren J.M."/>
        </authorList>
    </citation>
    <scope>NUCLEOTIDE SEQUENCE [LARGE SCALE GENOMIC DNA]</scope>
    <source>
        <strain evidence="1 2">ER1909</strain>
    </source>
</reference>
<dbReference type="EMBL" id="MU394295">
    <property type="protein sequence ID" value="KAI6089493.1"/>
    <property type="molecule type" value="Genomic_DNA"/>
</dbReference>
<dbReference type="Proteomes" id="UP001497680">
    <property type="component" value="Unassembled WGS sequence"/>
</dbReference>
<gene>
    <name evidence="1" type="ORF">F4821DRAFT_275914</name>
</gene>
<name>A0ACC0DA01_9PEZI</name>
<keyword evidence="2" id="KW-1185">Reference proteome</keyword>
<protein>
    <submittedName>
        <fullName evidence="1">Uncharacterized protein</fullName>
    </submittedName>
</protein>
<proteinExistence type="predicted"/>
<organism evidence="1 2">
    <name type="scientific">Hypoxylon rubiginosum</name>
    <dbReference type="NCBI Taxonomy" id="110542"/>
    <lineage>
        <taxon>Eukaryota</taxon>
        <taxon>Fungi</taxon>
        <taxon>Dikarya</taxon>
        <taxon>Ascomycota</taxon>
        <taxon>Pezizomycotina</taxon>
        <taxon>Sordariomycetes</taxon>
        <taxon>Xylariomycetidae</taxon>
        <taxon>Xylariales</taxon>
        <taxon>Hypoxylaceae</taxon>
        <taxon>Hypoxylon</taxon>
    </lineage>
</organism>
<evidence type="ECO:0000313" key="2">
    <source>
        <dbReference type="Proteomes" id="UP001497680"/>
    </source>
</evidence>